<proteinExistence type="predicted"/>
<gene>
    <name evidence="1" type="ORF">LXT13_03245</name>
</gene>
<dbReference type="Proteomes" id="UP001200741">
    <property type="component" value="Unassembled WGS sequence"/>
</dbReference>
<keyword evidence="2" id="KW-1185">Reference proteome</keyword>
<evidence type="ECO:0000313" key="2">
    <source>
        <dbReference type="Proteomes" id="UP001200741"/>
    </source>
</evidence>
<comment type="caution">
    <text evidence="1">The sequence shown here is derived from an EMBL/GenBank/DDBJ whole genome shotgun (WGS) entry which is preliminary data.</text>
</comment>
<reference evidence="1 2" key="1">
    <citation type="submission" date="2021-12" db="EMBL/GenBank/DDBJ databases">
        <title>Genome seq of P8.</title>
        <authorList>
            <person name="Seo T."/>
        </authorList>
    </citation>
    <scope>NUCLEOTIDE SEQUENCE [LARGE SCALE GENOMIC DNA]</scope>
    <source>
        <strain evidence="1 2">P8</strain>
    </source>
</reference>
<organism evidence="1 2">
    <name type="scientific">Pelomonas cellulosilytica</name>
    <dbReference type="NCBI Taxonomy" id="2906762"/>
    <lineage>
        <taxon>Bacteria</taxon>
        <taxon>Pseudomonadati</taxon>
        <taxon>Pseudomonadota</taxon>
        <taxon>Betaproteobacteria</taxon>
        <taxon>Burkholderiales</taxon>
        <taxon>Sphaerotilaceae</taxon>
        <taxon>Roseateles</taxon>
    </lineage>
</organism>
<sequence>MISGQRTDYISSASLGSSSIDVARRHYSGTGGRTIECADWNGEQLTFNGGAMTGTVPSHYSFGALDAIVLNHNGPGSASTTDKYPWFWPCNGPKGEFNIIGSATPPELTKATTPAVATMFFYDPTLSAYYQRSGTIEAIQSTPFAAAVPEPPLGV</sequence>
<name>A0ABS8XP73_9BURK</name>
<dbReference type="EMBL" id="JAJTWU010000001">
    <property type="protein sequence ID" value="MCE4553462.1"/>
    <property type="molecule type" value="Genomic_DNA"/>
</dbReference>
<protein>
    <submittedName>
        <fullName evidence="1">Uncharacterized protein</fullName>
    </submittedName>
</protein>
<accession>A0ABS8XP73</accession>
<evidence type="ECO:0000313" key="1">
    <source>
        <dbReference type="EMBL" id="MCE4553462.1"/>
    </source>
</evidence>
<dbReference type="RefSeq" id="WP_233370162.1">
    <property type="nucleotide sequence ID" value="NZ_JAJTWU010000001.1"/>
</dbReference>